<organism evidence="2 3">
    <name type="scientific">Secundilactobacillus folii</name>
    <dbReference type="NCBI Taxonomy" id="2678357"/>
    <lineage>
        <taxon>Bacteria</taxon>
        <taxon>Bacillati</taxon>
        <taxon>Bacillota</taxon>
        <taxon>Bacilli</taxon>
        <taxon>Lactobacillales</taxon>
        <taxon>Lactobacillaceae</taxon>
        <taxon>Secundilactobacillus</taxon>
    </lineage>
</organism>
<protein>
    <submittedName>
        <fullName evidence="2">Uncharacterized protein</fullName>
    </submittedName>
</protein>
<proteinExistence type="predicted"/>
<evidence type="ECO:0000313" key="3">
    <source>
        <dbReference type="Proteomes" id="UP000466388"/>
    </source>
</evidence>
<reference evidence="2 3" key="1">
    <citation type="submission" date="2019-11" db="EMBL/GenBank/DDBJ databases">
        <title>Lactobacillus sp. nov. CRM56-3, isolated from fermented tea leaves.</title>
        <authorList>
            <person name="Phuengjayaem S."/>
            <person name="Tanasupawat S."/>
        </authorList>
    </citation>
    <scope>NUCLEOTIDE SEQUENCE [LARGE SCALE GENOMIC DNA]</scope>
    <source>
        <strain evidence="2 3">CRM56-3</strain>
    </source>
</reference>
<name>A0A7X2XX22_9LACO</name>
<evidence type="ECO:0000256" key="1">
    <source>
        <dbReference type="SAM" id="Phobius"/>
    </source>
</evidence>
<sequence length="60" mass="6792">MDWTIFRFLIVVGIVFLIATIVFFVKKATRWEIGVLGLCTFAAFGIAALQIAMRILQKVM</sequence>
<feature type="transmembrane region" description="Helical" evidence="1">
    <location>
        <begin position="6"/>
        <end position="26"/>
    </location>
</feature>
<keyword evidence="1" id="KW-0812">Transmembrane</keyword>
<dbReference type="RefSeq" id="WP_155431959.1">
    <property type="nucleotide sequence ID" value="NZ_WNJO01000009.1"/>
</dbReference>
<feature type="transmembrane region" description="Helical" evidence="1">
    <location>
        <begin position="33"/>
        <end position="56"/>
    </location>
</feature>
<keyword evidence="3" id="KW-1185">Reference proteome</keyword>
<accession>A0A7X2XX22</accession>
<dbReference type="EMBL" id="WNJO01000009">
    <property type="protein sequence ID" value="MTV82690.1"/>
    <property type="molecule type" value="Genomic_DNA"/>
</dbReference>
<dbReference type="Proteomes" id="UP000466388">
    <property type="component" value="Unassembled WGS sequence"/>
</dbReference>
<gene>
    <name evidence="2" type="ORF">GM612_08535</name>
</gene>
<dbReference type="AlphaFoldDB" id="A0A7X2XX22"/>
<keyword evidence="1" id="KW-0472">Membrane</keyword>
<evidence type="ECO:0000313" key="2">
    <source>
        <dbReference type="EMBL" id="MTV82690.1"/>
    </source>
</evidence>
<keyword evidence="1" id="KW-1133">Transmembrane helix</keyword>
<comment type="caution">
    <text evidence="2">The sequence shown here is derived from an EMBL/GenBank/DDBJ whole genome shotgun (WGS) entry which is preliminary data.</text>
</comment>